<feature type="compositionally biased region" description="Polar residues" evidence="1">
    <location>
        <begin position="99"/>
        <end position="108"/>
    </location>
</feature>
<evidence type="ECO:0000256" key="1">
    <source>
        <dbReference type="SAM" id="MobiDB-lite"/>
    </source>
</evidence>
<accession>A0A8J4WDU0</accession>
<dbReference type="Proteomes" id="UP000748531">
    <property type="component" value="Unassembled WGS sequence"/>
</dbReference>
<dbReference type="OrthoDB" id="10586584at2759"/>
<keyword evidence="3" id="KW-1185">Reference proteome</keyword>
<gene>
    <name evidence="2" type="ORF">PHET_10982</name>
</gene>
<organism evidence="2 3">
    <name type="scientific">Paragonimus heterotremus</name>
    <dbReference type="NCBI Taxonomy" id="100268"/>
    <lineage>
        <taxon>Eukaryota</taxon>
        <taxon>Metazoa</taxon>
        <taxon>Spiralia</taxon>
        <taxon>Lophotrochozoa</taxon>
        <taxon>Platyhelminthes</taxon>
        <taxon>Trematoda</taxon>
        <taxon>Digenea</taxon>
        <taxon>Plagiorchiida</taxon>
        <taxon>Troglotremata</taxon>
        <taxon>Troglotrematidae</taxon>
        <taxon>Paragonimus</taxon>
    </lineage>
</organism>
<dbReference type="EMBL" id="LUCH01008439">
    <property type="protein sequence ID" value="KAF5396339.1"/>
    <property type="molecule type" value="Genomic_DNA"/>
</dbReference>
<feature type="region of interest" description="Disordered" evidence="1">
    <location>
        <begin position="44"/>
        <end position="124"/>
    </location>
</feature>
<feature type="compositionally biased region" description="Pro residues" evidence="1">
    <location>
        <begin position="74"/>
        <end position="89"/>
    </location>
</feature>
<feature type="compositionally biased region" description="Polar residues" evidence="1">
    <location>
        <begin position="115"/>
        <end position="124"/>
    </location>
</feature>
<proteinExistence type="predicted"/>
<evidence type="ECO:0000313" key="3">
    <source>
        <dbReference type="Proteomes" id="UP000748531"/>
    </source>
</evidence>
<protein>
    <submittedName>
        <fullName evidence="2">Uncharacterized protein</fullName>
    </submittedName>
</protein>
<sequence>MTAAMPKVLHVCVCVLRDELSHGNIQQLSFFILFLGCSSRGRGGRGRGRGQFSGAGHEREFINRGGQRGAFSRPPRPPFAGFQPRPPVPGSEIGLPVTTIGSLPSQQPRGWGPSRLSSPQIQVM</sequence>
<dbReference type="AlphaFoldDB" id="A0A8J4WDU0"/>
<name>A0A8J4WDU0_9TREM</name>
<reference evidence="2" key="1">
    <citation type="submission" date="2019-05" db="EMBL/GenBank/DDBJ databases">
        <title>Annotation for the trematode Paragonimus heterotremus.</title>
        <authorList>
            <person name="Choi Y.-J."/>
        </authorList>
    </citation>
    <scope>NUCLEOTIDE SEQUENCE</scope>
    <source>
        <strain evidence="2">LC</strain>
    </source>
</reference>
<comment type="caution">
    <text evidence="2">The sequence shown here is derived from an EMBL/GenBank/DDBJ whole genome shotgun (WGS) entry which is preliminary data.</text>
</comment>
<evidence type="ECO:0000313" key="2">
    <source>
        <dbReference type="EMBL" id="KAF5396339.1"/>
    </source>
</evidence>